<evidence type="ECO:0000313" key="2">
    <source>
        <dbReference type="EMBL" id="VAX05628.1"/>
    </source>
</evidence>
<evidence type="ECO:0008006" key="3">
    <source>
        <dbReference type="Google" id="ProtNLM"/>
    </source>
</evidence>
<keyword evidence="1" id="KW-0812">Transmembrane</keyword>
<dbReference type="Gene3D" id="6.10.340.10">
    <property type="match status" value="1"/>
</dbReference>
<accession>A0A3B1B2F7</accession>
<proteinExistence type="predicted"/>
<reference evidence="2" key="1">
    <citation type="submission" date="2018-06" db="EMBL/GenBank/DDBJ databases">
        <authorList>
            <person name="Zhirakovskaya E."/>
        </authorList>
    </citation>
    <scope>NUCLEOTIDE SEQUENCE</scope>
</reference>
<dbReference type="EMBL" id="UOFY01000003">
    <property type="protein sequence ID" value="VAX05628.1"/>
    <property type="molecule type" value="Genomic_DNA"/>
</dbReference>
<keyword evidence="1" id="KW-0472">Membrane</keyword>
<protein>
    <recommendedName>
        <fullName evidence="3">HAMP domain-containing protein</fullName>
    </recommendedName>
</protein>
<evidence type="ECO:0000256" key="1">
    <source>
        <dbReference type="SAM" id="Phobius"/>
    </source>
</evidence>
<dbReference type="AlphaFoldDB" id="A0A3B1B2F7"/>
<organism evidence="2">
    <name type="scientific">hydrothermal vent metagenome</name>
    <dbReference type="NCBI Taxonomy" id="652676"/>
    <lineage>
        <taxon>unclassified sequences</taxon>
        <taxon>metagenomes</taxon>
        <taxon>ecological metagenomes</taxon>
    </lineage>
</organism>
<sequence>MVLEQKYTEQSRTIEQLIQMVHELNLELRNTVYLLLAIMLVAGAETFMFIANHISKGLISLRNTIMEVEASDDLSRIATIGTSDEVDSLAAAFN</sequence>
<feature type="transmembrane region" description="Helical" evidence="1">
    <location>
        <begin position="32"/>
        <end position="52"/>
    </location>
</feature>
<gene>
    <name evidence="2" type="ORF">MNBD_GAMMA25-1064</name>
</gene>
<keyword evidence="1" id="KW-1133">Transmembrane helix</keyword>
<name>A0A3B1B2F7_9ZZZZ</name>